<sequence length="363" mass="40198">MRRRRGKVNRWVIASLALLALILFYSELKTARFVKARLYSEKLQAAQLSAQAFGIIKNYRVTRLELPIDSVNDPNGTGLIGLQYTPVTYGRSDLSDALTVTNPNFSAALIELLVRAGAKADDTVAINWDGTYPALNVQVLAAVRTLKLIPVIVTAQSAGMWGANWPGFTWLELERLLRDAGIWEYTTRLATVGGEADDGRGISPEGRSILRQIADSLSIPLLSPESLRQAINSRMEVFRRCRLLIAVGLPVTNSGDPLLKLPTRIFSDRHAKAGSGIVAEFIKSGRRVIHIAKPSRIALDYRLPVAPEPLPEIGRGRLFFERRYSVGLAVIFSAILIALLIFVVRYDIEFYLGVKSEEEQEAV</sequence>
<dbReference type="NCBIfam" id="TIGR04332">
    <property type="entry name" value="gamma_Glu_sys"/>
    <property type="match status" value="1"/>
</dbReference>
<gene>
    <name evidence="2" type="primary">pgsW</name>
    <name evidence="2" type="ORF">ENP94_02150</name>
</gene>
<keyword evidence="1" id="KW-0472">Membrane</keyword>
<evidence type="ECO:0000256" key="1">
    <source>
        <dbReference type="SAM" id="Phobius"/>
    </source>
</evidence>
<dbReference type="InterPro" id="IPR027602">
    <property type="entry name" value="PGA_system"/>
</dbReference>
<reference evidence="2" key="1">
    <citation type="journal article" date="2020" name="mSystems">
        <title>Genome- and Community-Level Interaction Insights into Carbon Utilization and Element Cycling Functions of Hydrothermarchaeota in Hydrothermal Sediment.</title>
        <authorList>
            <person name="Zhou Z."/>
            <person name="Liu Y."/>
            <person name="Xu W."/>
            <person name="Pan J."/>
            <person name="Luo Z.H."/>
            <person name="Li M."/>
        </authorList>
    </citation>
    <scope>NUCLEOTIDE SEQUENCE [LARGE SCALE GENOMIC DNA]</scope>
    <source>
        <strain evidence="2">SpSt-265</strain>
    </source>
</reference>
<protein>
    <submittedName>
        <fullName evidence="2">Poly-gamma-glutamate system protein</fullName>
    </submittedName>
</protein>
<comment type="caution">
    <text evidence="2">The sequence shown here is derived from an EMBL/GenBank/DDBJ whole genome shotgun (WGS) entry which is preliminary data.</text>
</comment>
<organism evidence="2">
    <name type="scientific">candidate division WOR-3 bacterium</name>
    <dbReference type="NCBI Taxonomy" id="2052148"/>
    <lineage>
        <taxon>Bacteria</taxon>
        <taxon>Bacteria division WOR-3</taxon>
    </lineage>
</organism>
<dbReference type="AlphaFoldDB" id="A0A7C1NNR4"/>
<proteinExistence type="predicted"/>
<accession>A0A7C1NNR4</accession>
<keyword evidence="1" id="KW-0812">Transmembrane</keyword>
<keyword evidence="1" id="KW-1133">Transmembrane helix</keyword>
<name>A0A7C1NNR4_UNCW3</name>
<evidence type="ECO:0000313" key="2">
    <source>
        <dbReference type="EMBL" id="HEA86796.1"/>
    </source>
</evidence>
<dbReference type="EMBL" id="DSLG01000002">
    <property type="protein sequence ID" value="HEA86796.1"/>
    <property type="molecule type" value="Genomic_DNA"/>
</dbReference>
<feature type="transmembrane region" description="Helical" evidence="1">
    <location>
        <begin position="324"/>
        <end position="346"/>
    </location>
</feature>